<evidence type="ECO:0000313" key="1">
    <source>
        <dbReference type="EMBL" id="GLL15375.1"/>
    </source>
</evidence>
<dbReference type="InterPro" id="IPR053977">
    <property type="entry name" value="Rv2466c-like"/>
</dbReference>
<comment type="caution">
    <text evidence="1">The sequence shown here is derived from an EMBL/GenBank/DDBJ whole genome shotgun (WGS) entry which is preliminary data.</text>
</comment>
<name>A0A9W6P025_9PSEU</name>
<reference evidence="1" key="1">
    <citation type="journal article" date="2014" name="Int. J. Syst. Evol. Microbiol.">
        <title>Complete genome sequence of Corynebacterium casei LMG S-19264T (=DSM 44701T), isolated from a smear-ripened cheese.</title>
        <authorList>
            <consortium name="US DOE Joint Genome Institute (JGI-PGF)"/>
            <person name="Walter F."/>
            <person name="Albersmeier A."/>
            <person name="Kalinowski J."/>
            <person name="Ruckert C."/>
        </authorList>
    </citation>
    <scope>NUCLEOTIDE SEQUENCE</scope>
    <source>
        <strain evidence="1">VKM Ac-1069</strain>
    </source>
</reference>
<keyword evidence="2" id="KW-1185">Reference proteome</keyword>
<protein>
    <submittedName>
        <fullName evidence="1">DSBA oxidoreductase</fullName>
    </submittedName>
</protein>
<accession>A0A9W6P025</accession>
<dbReference type="SUPFAM" id="SSF52833">
    <property type="entry name" value="Thioredoxin-like"/>
    <property type="match status" value="1"/>
</dbReference>
<dbReference type="InterPro" id="IPR036249">
    <property type="entry name" value="Thioredoxin-like_sf"/>
</dbReference>
<dbReference type="Pfam" id="PF22234">
    <property type="entry name" value="Rv2466c-like"/>
    <property type="match status" value="1"/>
</dbReference>
<dbReference type="AlphaFoldDB" id="A0A9W6P025"/>
<gene>
    <name evidence="1" type="ORF">GCM10017577_65250</name>
</gene>
<proteinExistence type="predicted"/>
<dbReference type="EMBL" id="BSFQ01000045">
    <property type="protein sequence ID" value="GLL15375.1"/>
    <property type="molecule type" value="Genomic_DNA"/>
</dbReference>
<dbReference type="Gene3D" id="3.40.30.10">
    <property type="entry name" value="Glutaredoxin"/>
    <property type="match status" value="1"/>
</dbReference>
<sequence length="272" mass="30024">MSAFWTSVTWNAMAGAYPGRAGSRPTIDGRRAYRGHVPDLRFYFDPACPFAWMTSKWVRTVQRRRAYEVEWRFVSLRLLNAHVDYDAHFPAGYEAGHTAGLRLLRLAARVREEHGPDVVAPLYEALGRLLYERTEQPDEGGSRTRAIATGALEAVGLPARLGTALDDEGLDAVVRAETDEALALTGKDVGTPILHFAPPEGTALFGPVISRLPAEDEAVALWDHVVALAAFPGFAELKRSLRERPQLPSFGVRTGEVGLVEDWHGGSRRLKR</sequence>
<dbReference type="Proteomes" id="UP001143463">
    <property type="component" value="Unassembled WGS sequence"/>
</dbReference>
<organism evidence="1 2">
    <name type="scientific">Pseudonocardia halophobica</name>
    <dbReference type="NCBI Taxonomy" id="29401"/>
    <lineage>
        <taxon>Bacteria</taxon>
        <taxon>Bacillati</taxon>
        <taxon>Actinomycetota</taxon>
        <taxon>Actinomycetes</taxon>
        <taxon>Pseudonocardiales</taxon>
        <taxon>Pseudonocardiaceae</taxon>
        <taxon>Pseudonocardia</taxon>
    </lineage>
</organism>
<reference evidence="1" key="2">
    <citation type="submission" date="2023-01" db="EMBL/GenBank/DDBJ databases">
        <authorList>
            <person name="Sun Q."/>
            <person name="Evtushenko L."/>
        </authorList>
    </citation>
    <scope>NUCLEOTIDE SEQUENCE</scope>
    <source>
        <strain evidence="1">VKM Ac-1069</strain>
    </source>
</reference>
<evidence type="ECO:0000313" key="2">
    <source>
        <dbReference type="Proteomes" id="UP001143463"/>
    </source>
</evidence>